<comment type="caution">
    <text evidence="9">The sequence shown here is derived from an EMBL/GenBank/DDBJ whole genome shotgun (WGS) entry which is preliminary data.</text>
</comment>
<dbReference type="FunFam" id="2.160.20.10:FF:000001">
    <property type="entry name" value="Pectinesterase"/>
    <property type="match status" value="1"/>
</dbReference>
<evidence type="ECO:0000256" key="6">
    <source>
        <dbReference type="PROSITE-ProRule" id="PRU10040"/>
    </source>
</evidence>
<dbReference type="PROSITE" id="PS00503">
    <property type="entry name" value="PECTINESTERASE_2"/>
    <property type="match status" value="1"/>
</dbReference>
<evidence type="ECO:0000256" key="4">
    <source>
        <dbReference type="ARBA" id="ARBA00022801"/>
    </source>
</evidence>
<dbReference type="AlphaFoldDB" id="A0A8J5BWB8"/>
<comment type="function">
    <text evidence="7">Acts in the modification of cell walls via demethylesterification of cell wall pectin.</text>
</comment>
<evidence type="ECO:0000256" key="5">
    <source>
        <dbReference type="ARBA" id="ARBA00023085"/>
    </source>
</evidence>
<dbReference type="SMART" id="SM00856">
    <property type="entry name" value="PMEI"/>
    <property type="match status" value="1"/>
</dbReference>
<evidence type="ECO:0000256" key="3">
    <source>
        <dbReference type="ARBA" id="ARBA00007786"/>
    </source>
</evidence>
<feature type="domain" description="Pectinesterase inhibitor" evidence="8">
    <location>
        <begin position="33"/>
        <end position="176"/>
    </location>
</feature>
<name>A0A8J5BWB8_ZINOF</name>
<dbReference type="GO" id="GO:0004857">
    <property type="term" value="F:enzyme inhibitor activity"/>
    <property type="evidence" value="ECO:0007669"/>
    <property type="project" value="InterPro"/>
</dbReference>
<dbReference type="PROSITE" id="PS00800">
    <property type="entry name" value="PECTINESTERASE_1"/>
    <property type="match status" value="1"/>
</dbReference>
<protein>
    <recommendedName>
        <fullName evidence="7">Pectinesterase</fullName>
        <ecNumber evidence="7">3.1.1.11</ecNumber>
    </recommendedName>
</protein>
<gene>
    <name evidence="9" type="ORF">ZIOFF_074709</name>
</gene>
<dbReference type="InterPro" id="IPR035513">
    <property type="entry name" value="Invertase/methylesterase_inhib"/>
</dbReference>
<dbReference type="InterPro" id="IPR000070">
    <property type="entry name" value="Pectinesterase_cat"/>
</dbReference>
<organism evidence="9 10">
    <name type="scientific">Zingiber officinale</name>
    <name type="common">Ginger</name>
    <name type="synonym">Amomum zingiber</name>
    <dbReference type="NCBI Taxonomy" id="94328"/>
    <lineage>
        <taxon>Eukaryota</taxon>
        <taxon>Viridiplantae</taxon>
        <taxon>Streptophyta</taxon>
        <taxon>Embryophyta</taxon>
        <taxon>Tracheophyta</taxon>
        <taxon>Spermatophyta</taxon>
        <taxon>Magnoliopsida</taxon>
        <taxon>Liliopsida</taxon>
        <taxon>Zingiberales</taxon>
        <taxon>Zingiberaceae</taxon>
        <taxon>Zingiber</taxon>
    </lineage>
</organism>
<dbReference type="SUPFAM" id="SSF101148">
    <property type="entry name" value="Plant invertase/pectin methylesterase inhibitor"/>
    <property type="match status" value="1"/>
</dbReference>
<keyword evidence="7" id="KW-0964">Secreted</keyword>
<evidence type="ECO:0000313" key="10">
    <source>
        <dbReference type="Proteomes" id="UP000734854"/>
    </source>
</evidence>
<feature type="active site" evidence="6">
    <location>
        <position position="370"/>
    </location>
</feature>
<keyword evidence="7" id="KW-0732">Signal</keyword>
<dbReference type="InterPro" id="IPR011050">
    <property type="entry name" value="Pectin_lyase_fold/virulence"/>
</dbReference>
<dbReference type="SUPFAM" id="SSF51126">
    <property type="entry name" value="Pectin lyase-like"/>
    <property type="match status" value="1"/>
</dbReference>
<dbReference type="InterPro" id="IPR033131">
    <property type="entry name" value="Pectinesterase_Asp_AS"/>
</dbReference>
<evidence type="ECO:0000256" key="7">
    <source>
        <dbReference type="RuleBase" id="RU000589"/>
    </source>
</evidence>
<dbReference type="Gene3D" id="1.20.140.40">
    <property type="entry name" value="Invertase/pectin methylesterase inhibitor family protein"/>
    <property type="match status" value="1"/>
</dbReference>
<evidence type="ECO:0000256" key="1">
    <source>
        <dbReference type="ARBA" id="ARBA00005184"/>
    </source>
</evidence>
<dbReference type="EMBL" id="JACMSC010000044">
    <property type="protein sequence ID" value="KAG6467453.1"/>
    <property type="molecule type" value="Genomic_DNA"/>
</dbReference>
<proteinExistence type="inferred from homology"/>
<dbReference type="Pfam" id="PF01095">
    <property type="entry name" value="Pectinesterase"/>
    <property type="match status" value="1"/>
</dbReference>
<dbReference type="GO" id="GO:0045490">
    <property type="term" value="P:pectin catabolic process"/>
    <property type="evidence" value="ECO:0007669"/>
    <property type="project" value="UniProtKB-UniRule"/>
</dbReference>
<evidence type="ECO:0000256" key="2">
    <source>
        <dbReference type="ARBA" id="ARBA00006027"/>
    </source>
</evidence>
<dbReference type="Gene3D" id="2.160.20.10">
    <property type="entry name" value="Single-stranded right-handed beta-helix, Pectin lyase-like"/>
    <property type="match status" value="1"/>
</dbReference>
<comment type="subcellular location">
    <subcellularLocation>
        <location evidence="7">Secreted</location>
        <location evidence="7">Cell wall</location>
    </subcellularLocation>
</comment>
<dbReference type="CDD" id="cd15798">
    <property type="entry name" value="PMEI-like_3"/>
    <property type="match status" value="1"/>
</dbReference>
<dbReference type="NCBIfam" id="TIGR01614">
    <property type="entry name" value="PME_inhib"/>
    <property type="match status" value="1"/>
</dbReference>
<feature type="signal peptide" evidence="7">
    <location>
        <begin position="1"/>
        <end position="35"/>
    </location>
</feature>
<dbReference type="InterPro" id="IPR018040">
    <property type="entry name" value="Pectinesterase_Tyr_AS"/>
</dbReference>
<comment type="pathway">
    <text evidence="1 7">Glycan metabolism; pectin degradation; 2-dehydro-3-deoxy-D-gluconate from pectin: step 1/5.</text>
</comment>
<dbReference type="GO" id="GO:0042545">
    <property type="term" value="P:cell wall modification"/>
    <property type="evidence" value="ECO:0007669"/>
    <property type="project" value="UniProtKB-UniRule"/>
</dbReference>
<reference evidence="9 10" key="1">
    <citation type="submission" date="2020-08" db="EMBL/GenBank/DDBJ databases">
        <title>Plant Genome Project.</title>
        <authorList>
            <person name="Zhang R.-G."/>
        </authorList>
    </citation>
    <scope>NUCLEOTIDE SEQUENCE [LARGE SCALE GENOMIC DNA]</scope>
    <source>
        <tissue evidence="9">Rhizome</tissue>
    </source>
</reference>
<comment type="similarity">
    <text evidence="2">In the N-terminal section; belongs to the PMEI family.</text>
</comment>
<dbReference type="GO" id="GO:0030599">
    <property type="term" value="F:pectinesterase activity"/>
    <property type="evidence" value="ECO:0007669"/>
    <property type="project" value="UniProtKB-UniRule"/>
</dbReference>
<keyword evidence="7" id="KW-0134">Cell wall</keyword>
<keyword evidence="4 7" id="KW-0378">Hydrolase</keyword>
<sequence length="532" mass="58441">MQPFNYILHQVVCEFCMANFLLAFTLLLLLQLQHSEPIVAYCSQTPYPDVCNSMVTRSDSVIEQSSLTWNEFRGLLHRATLERTVFAHQRAVARNPSQFDEPGRRAWTDCVELLADTVRLVNQSLVRPGDDAQMWLSAAMTNQRTCRDGFLELGLTAPVMDDGGNLTESIRILLAVNNAMLIAAGGQHNRRRRLGLLFPEWMATADRKLLAESDVKSDFVVAQDGSGDYKSIAEAVAAVPKARGGSTARFVIHVKAGVYQEYVEIPTTMENLMMTGDGMDATVVTGSRSVKDGYTTPQSATFGVSGNGFIARDMTFQNTAGPEKEQAVALLSKSDHSVFYNCSFKGYQDTLCVFSHTQFFRNCDVYGTIDFIFGNAAVVFQNCNLCVRRPMKGQENVVTAHARSSSDEATGISIHNSVVAAASDLAPVQGSFKTYLGRPWGEYSRTVVMKTELGDLIDPAGWLEWNGSFALSTLYYGEFMNTGASADTSGRMHWDGYHVIDNSSEAEKFTVGSFLSGDSWIPATGIPFTSSL</sequence>
<dbReference type="Pfam" id="PF04043">
    <property type="entry name" value="PMEI"/>
    <property type="match status" value="1"/>
</dbReference>
<dbReference type="Proteomes" id="UP000734854">
    <property type="component" value="Unassembled WGS sequence"/>
</dbReference>
<comment type="catalytic activity">
    <reaction evidence="7">
        <text>[(1-&gt;4)-alpha-D-galacturonosyl methyl ester](n) + n H2O = [(1-&gt;4)-alpha-D-galacturonosyl](n) + n methanol + n H(+)</text>
        <dbReference type="Rhea" id="RHEA:22380"/>
        <dbReference type="Rhea" id="RHEA-COMP:14570"/>
        <dbReference type="Rhea" id="RHEA-COMP:14573"/>
        <dbReference type="ChEBI" id="CHEBI:15377"/>
        <dbReference type="ChEBI" id="CHEBI:15378"/>
        <dbReference type="ChEBI" id="CHEBI:17790"/>
        <dbReference type="ChEBI" id="CHEBI:140522"/>
        <dbReference type="ChEBI" id="CHEBI:140523"/>
        <dbReference type="EC" id="3.1.1.11"/>
    </reaction>
</comment>
<keyword evidence="10" id="KW-1185">Reference proteome</keyword>
<dbReference type="PANTHER" id="PTHR31707">
    <property type="entry name" value="PECTINESTERASE"/>
    <property type="match status" value="1"/>
</dbReference>
<feature type="chain" id="PRO_5035339800" description="Pectinesterase" evidence="7">
    <location>
        <begin position="36"/>
        <end position="532"/>
    </location>
</feature>
<dbReference type="InterPro" id="IPR006501">
    <property type="entry name" value="Pectinesterase_inhib_dom"/>
</dbReference>
<keyword evidence="7" id="KW-0961">Cell wall biogenesis/degradation</keyword>
<evidence type="ECO:0000313" key="9">
    <source>
        <dbReference type="EMBL" id="KAG6467453.1"/>
    </source>
</evidence>
<evidence type="ECO:0000259" key="8">
    <source>
        <dbReference type="SMART" id="SM00856"/>
    </source>
</evidence>
<dbReference type="InterPro" id="IPR012334">
    <property type="entry name" value="Pectin_lyas_fold"/>
</dbReference>
<dbReference type="EC" id="3.1.1.11" evidence="7"/>
<keyword evidence="5 7" id="KW-0063">Aspartyl esterase</keyword>
<comment type="similarity">
    <text evidence="3">In the C-terminal section; belongs to the pectinesterase family.</text>
</comment>
<accession>A0A8J5BWB8</accession>
<dbReference type="UniPathway" id="UPA00545">
    <property type="reaction ID" value="UER00823"/>
</dbReference>